<name>A0A6A3KG49_9STRA</name>
<dbReference type="GO" id="GO:0006979">
    <property type="term" value="P:response to oxidative stress"/>
    <property type="evidence" value="ECO:0007669"/>
    <property type="project" value="InterPro"/>
</dbReference>
<proteinExistence type="inferred from homology"/>
<dbReference type="Pfam" id="PF00255">
    <property type="entry name" value="GSHPx"/>
    <property type="match status" value="1"/>
</dbReference>
<evidence type="ECO:0000313" key="5">
    <source>
        <dbReference type="EMBL" id="KAE9006019.1"/>
    </source>
</evidence>
<dbReference type="GO" id="GO:0004601">
    <property type="term" value="F:peroxidase activity"/>
    <property type="evidence" value="ECO:0007669"/>
    <property type="project" value="UniProtKB-KW"/>
</dbReference>
<comment type="similarity">
    <text evidence="1">Belongs to the glutathione peroxidase family.</text>
</comment>
<evidence type="ECO:0008006" key="7">
    <source>
        <dbReference type="Google" id="ProtNLM"/>
    </source>
</evidence>
<feature type="region of interest" description="Disordered" evidence="4">
    <location>
        <begin position="1"/>
        <end position="49"/>
    </location>
</feature>
<feature type="compositionally biased region" description="Basic and acidic residues" evidence="4">
    <location>
        <begin position="13"/>
        <end position="29"/>
    </location>
</feature>
<organism evidence="5 6">
    <name type="scientific">Phytophthora rubi</name>
    <dbReference type="NCBI Taxonomy" id="129364"/>
    <lineage>
        <taxon>Eukaryota</taxon>
        <taxon>Sar</taxon>
        <taxon>Stramenopiles</taxon>
        <taxon>Oomycota</taxon>
        <taxon>Peronosporomycetes</taxon>
        <taxon>Peronosporales</taxon>
        <taxon>Peronosporaceae</taxon>
        <taxon>Phytophthora</taxon>
    </lineage>
</organism>
<gene>
    <name evidence="5" type="ORF">PR001_g17301</name>
</gene>
<sequence length="551" mass="60033">MSAAQSMITVARNARETERIERDRLEREPSFVTAISPSSPVDASPLPSEVDGSCWSSDTALDGRVFRRLQRFHLLPSELKAQSDMAATYLLAPRVRRKVFEQRTHWWQHPLHLSMAGQGTFVQGRELLKAISSYLLLSHAANNSLRDAQQLAEGLVLSGFLSPVHEAREVNDEPLGELYVSDDGYYELVAPGATAIVPTPNAVVSATVDGGSATSLPGAIVSRIEPQQSPARLPKTSRQAHTALSVWAVTDGATRAGFVQRRSGRKHMRDLFGIASKLKSCYAVVNKTKHHSLVLFETDVARRELVRVKLPAATVEYDVEAGDNPSGFRLKICGAGGRRDGVKGGEDTVETLVLKSEPEQEQWLLALLDAGAAFLETHPAILSFASSTASLYSLRDTDASGQPFCLSELRGHVAVLTNVTSGSCNTNAEQLLELAELSKKYEHAGLKVVAFPSAQFGDAEFDTDEELVEHFQEVFGVRFPVLATGDVNGPNARDALLFCKTRLPGAAKSAANAFIENNFVKFLVDRDGRLIKRYAPNDLPLSMEDDIQGLL</sequence>
<dbReference type="SUPFAM" id="SSF52833">
    <property type="entry name" value="Thioredoxin-like"/>
    <property type="match status" value="1"/>
</dbReference>
<dbReference type="PROSITE" id="PS51355">
    <property type="entry name" value="GLUTATHIONE_PEROXID_3"/>
    <property type="match status" value="1"/>
</dbReference>
<dbReference type="Gene3D" id="3.40.30.10">
    <property type="entry name" value="Glutaredoxin"/>
    <property type="match status" value="1"/>
</dbReference>
<dbReference type="InterPro" id="IPR000889">
    <property type="entry name" value="Glutathione_peroxidase"/>
</dbReference>
<keyword evidence="3" id="KW-0560">Oxidoreductase</keyword>
<evidence type="ECO:0000256" key="2">
    <source>
        <dbReference type="ARBA" id="ARBA00022559"/>
    </source>
</evidence>
<dbReference type="Proteomes" id="UP000429607">
    <property type="component" value="Unassembled WGS sequence"/>
</dbReference>
<evidence type="ECO:0000256" key="4">
    <source>
        <dbReference type="SAM" id="MobiDB-lite"/>
    </source>
</evidence>
<dbReference type="PANTHER" id="PTHR11592:SF78">
    <property type="entry name" value="GLUTATHIONE PEROXIDASE"/>
    <property type="match status" value="1"/>
</dbReference>
<evidence type="ECO:0000256" key="3">
    <source>
        <dbReference type="ARBA" id="ARBA00023002"/>
    </source>
</evidence>
<keyword evidence="2" id="KW-0575">Peroxidase</keyword>
<comment type="caution">
    <text evidence="5">The sequence shown here is derived from an EMBL/GenBank/DDBJ whole genome shotgun (WGS) entry which is preliminary data.</text>
</comment>
<protein>
    <recommendedName>
        <fullName evidence="7">Glutathione peroxidase</fullName>
    </recommendedName>
</protein>
<dbReference type="EMBL" id="QXFV01001431">
    <property type="protein sequence ID" value="KAE9006019.1"/>
    <property type="molecule type" value="Genomic_DNA"/>
</dbReference>
<evidence type="ECO:0000313" key="6">
    <source>
        <dbReference type="Proteomes" id="UP000429607"/>
    </source>
</evidence>
<evidence type="ECO:0000256" key="1">
    <source>
        <dbReference type="ARBA" id="ARBA00006926"/>
    </source>
</evidence>
<accession>A0A6A3KG49</accession>
<reference evidence="5 6" key="1">
    <citation type="submission" date="2018-09" db="EMBL/GenBank/DDBJ databases">
        <title>Genomic investigation of the strawberry pathogen Phytophthora fragariae indicates pathogenicity is determined by transcriptional variation in three key races.</title>
        <authorList>
            <person name="Adams T.M."/>
            <person name="Armitage A.D."/>
            <person name="Sobczyk M.K."/>
            <person name="Bates H.J."/>
            <person name="Dunwell J.M."/>
            <person name="Nellist C.F."/>
            <person name="Harrison R.J."/>
        </authorList>
    </citation>
    <scope>NUCLEOTIDE SEQUENCE [LARGE SCALE GENOMIC DNA]</scope>
    <source>
        <strain evidence="5 6">SCRP249</strain>
    </source>
</reference>
<dbReference type="AlphaFoldDB" id="A0A6A3KG49"/>
<dbReference type="PANTHER" id="PTHR11592">
    <property type="entry name" value="GLUTATHIONE PEROXIDASE"/>
    <property type="match status" value="1"/>
</dbReference>
<dbReference type="InterPro" id="IPR036249">
    <property type="entry name" value="Thioredoxin-like_sf"/>
</dbReference>